<dbReference type="PANTHER" id="PTHR37461:SF1">
    <property type="entry name" value="ANTI-SIGMA-K FACTOR RSKA"/>
    <property type="match status" value="1"/>
</dbReference>
<dbReference type="Pfam" id="PF10099">
    <property type="entry name" value="RskA_C"/>
    <property type="match status" value="1"/>
</dbReference>
<dbReference type="PANTHER" id="PTHR37461">
    <property type="entry name" value="ANTI-SIGMA-K FACTOR RSKA"/>
    <property type="match status" value="1"/>
</dbReference>
<organism evidence="3">
    <name type="scientific">hydrothermal vent metagenome</name>
    <dbReference type="NCBI Taxonomy" id="652676"/>
    <lineage>
        <taxon>unclassified sequences</taxon>
        <taxon>metagenomes</taxon>
        <taxon>ecological metagenomes</taxon>
    </lineage>
</organism>
<name>A0A3B0QRH3_9ZZZZ</name>
<dbReference type="InterPro" id="IPR018764">
    <property type="entry name" value="RskA_C"/>
</dbReference>
<dbReference type="GO" id="GO:0006417">
    <property type="term" value="P:regulation of translation"/>
    <property type="evidence" value="ECO:0007669"/>
    <property type="project" value="TreeGrafter"/>
</dbReference>
<proteinExistence type="predicted"/>
<accession>A0A3B0QRH3</accession>
<keyword evidence="1" id="KW-0812">Transmembrane</keyword>
<dbReference type="InterPro" id="IPR051474">
    <property type="entry name" value="Anti-sigma-K/W_factor"/>
</dbReference>
<feature type="transmembrane region" description="Helical" evidence="1">
    <location>
        <begin position="93"/>
        <end position="114"/>
    </location>
</feature>
<keyword evidence="1" id="KW-1133">Transmembrane helix</keyword>
<gene>
    <name evidence="3" type="ORF">MNBD_BACTEROID02-1283</name>
</gene>
<feature type="domain" description="Anti-sigma K factor RskA C-terminal" evidence="2">
    <location>
        <begin position="98"/>
        <end position="249"/>
    </location>
</feature>
<evidence type="ECO:0000256" key="1">
    <source>
        <dbReference type="SAM" id="Phobius"/>
    </source>
</evidence>
<evidence type="ECO:0000313" key="3">
    <source>
        <dbReference type="EMBL" id="VAV82842.1"/>
    </source>
</evidence>
<dbReference type="GO" id="GO:0005886">
    <property type="term" value="C:plasma membrane"/>
    <property type="evidence" value="ECO:0007669"/>
    <property type="project" value="InterPro"/>
</dbReference>
<protein>
    <recommendedName>
        <fullName evidence="2">Anti-sigma K factor RskA C-terminal domain-containing protein</fullName>
    </recommendedName>
</protein>
<dbReference type="GO" id="GO:0016989">
    <property type="term" value="F:sigma factor antagonist activity"/>
    <property type="evidence" value="ECO:0007669"/>
    <property type="project" value="TreeGrafter"/>
</dbReference>
<sequence>MKNNVQSFLESGLLDKYLIGATTVSETVEVESFIAKYPEVKEEYDILQDHLELVSKTQAIRPPSYTLDVIMDAINDKPVVQLQQLHPTRRAPFWFSIAASIAALVFAGTSYLFYNQNQKLLNENNTIADEIFDLRDDINNNNDKLDDVMRQFMRLNNPETEKYVLRGNDRAKDLKTVAYINPIEKSSLIDVVSLPELSEEQCYQMWAQLQDKMVNLGILDMSDHKLKSVPYIEDALSLNITIEPKGGNKNASLENSVAEIPLKKDN</sequence>
<keyword evidence="1" id="KW-0472">Membrane</keyword>
<evidence type="ECO:0000259" key="2">
    <source>
        <dbReference type="Pfam" id="PF10099"/>
    </source>
</evidence>
<reference evidence="3" key="1">
    <citation type="submission" date="2018-06" db="EMBL/GenBank/DDBJ databases">
        <authorList>
            <person name="Zhirakovskaya E."/>
        </authorList>
    </citation>
    <scope>NUCLEOTIDE SEQUENCE</scope>
</reference>
<dbReference type="AlphaFoldDB" id="A0A3B0QRH3"/>
<dbReference type="EMBL" id="UOEB01000044">
    <property type="protein sequence ID" value="VAV82842.1"/>
    <property type="molecule type" value="Genomic_DNA"/>
</dbReference>